<reference evidence="1 2" key="1">
    <citation type="submission" date="2014-09" db="EMBL/GenBank/DDBJ databases">
        <title>Genome sequencing and annotation of Bacillus Okhensis strain Kh10-101T.</title>
        <authorList>
            <person name="Prakash J.S."/>
        </authorList>
    </citation>
    <scope>NUCLEOTIDE SEQUENCE [LARGE SCALE GENOMIC DNA]</scope>
    <source>
        <strain evidence="2">Kh10-101T</strain>
    </source>
</reference>
<dbReference type="InterPro" id="IPR025619">
    <property type="entry name" value="YlzJ"/>
</dbReference>
<evidence type="ECO:0000313" key="2">
    <source>
        <dbReference type="Proteomes" id="UP000030832"/>
    </source>
</evidence>
<dbReference type="OrthoDB" id="1683573at2"/>
<dbReference type="RefSeq" id="WP_034632187.1">
    <property type="nucleotide sequence ID" value="NZ_JRJU01000033.1"/>
</dbReference>
<dbReference type="STRING" id="333138.LQ50_19975"/>
<name>A0A0B0IF18_9BACI</name>
<gene>
    <name evidence="1" type="ORF">LQ50_19975</name>
</gene>
<accession>A0A0B0IF18</accession>
<keyword evidence="2" id="KW-1185">Reference proteome</keyword>
<comment type="caution">
    <text evidence="1">The sequence shown here is derived from an EMBL/GenBank/DDBJ whole genome shotgun (WGS) entry which is preliminary data.</text>
</comment>
<evidence type="ECO:0000313" key="1">
    <source>
        <dbReference type="EMBL" id="KHF38674.1"/>
    </source>
</evidence>
<sequence>MILYTMMPQEMIFPEDTQNYTSQQVISCDAGHLVVEQINHSQYRVVRLISGNVMNYLDDKYAPGAIIQAKPQL</sequence>
<proteinExistence type="predicted"/>
<dbReference type="Proteomes" id="UP000030832">
    <property type="component" value="Unassembled WGS sequence"/>
</dbReference>
<dbReference type="AlphaFoldDB" id="A0A0B0IF18"/>
<protein>
    <submittedName>
        <fullName evidence="1">Uncharacterized protein</fullName>
    </submittedName>
</protein>
<dbReference type="Pfam" id="PF14035">
    <property type="entry name" value="YlzJ"/>
    <property type="match status" value="1"/>
</dbReference>
<dbReference type="EMBL" id="JRJU01000033">
    <property type="protein sequence ID" value="KHF38674.1"/>
    <property type="molecule type" value="Genomic_DNA"/>
</dbReference>
<organism evidence="1 2">
    <name type="scientific">Halalkalibacter okhensis</name>
    <dbReference type="NCBI Taxonomy" id="333138"/>
    <lineage>
        <taxon>Bacteria</taxon>
        <taxon>Bacillati</taxon>
        <taxon>Bacillota</taxon>
        <taxon>Bacilli</taxon>
        <taxon>Bacillales</taxon>
        <taxon>Bacillaceae</taxon>
        <taxon>Halalkalibacter</taxon>
    </lineage>
</organism>